<dbReference type="Proteomes" id="UP001501461">
    <property type="component" value="Unassembled WGS sequence"/>
</dbReference>
<dbReference type="RefSeq" id="WP_343959957.1">
    <property type="nucleotide sequence ID" value="NZ_BAAAMN010000067.1"/>
</dbReference>
<evidence type="ECO:0000313" key="3">
    <source>
        <dbReference type="EMBL" id="GAA2045933.1"/>
    </source>
</evidence>
<comment type="caution">
    <text evidence="3">The sequence shown here is derived from an EMBL/GenBank/DDBJ whole genome shotgun (WGS) entry which is preliminary data.</text>
</comment>
<dbReference type="PROSITE" id="PS50995">
    <property type="entry name" value="HTH_MARR_2"/>
    <property type="match status" value="1"/>
</dbReference>
<name>A0ABN2UY14_9MICC</name>
<dbReference type="InterPro" id="IPR000835">
    <property type="entry name" value="HTH_MarR-typ"/>
</dbReference>
<evidence type="ECO:0000256" key="1">
    <source>
        <dbReference type="SAM" id="MobiDB-lite"/>
    </source>
</evidence>
<reference evidence="4" key="1">
    <citation type="journal article" date="2019" name="Int. J. Syst. Evol. Microbiol.">
        <title>The Global Catalogue of Microorganisms (GCM) 10K type strain sequencing project: providing services to taxonomists for standard genome sequencing and annotation.</title>
        <authorList>
            <consortium name="The Broad Institute Genomics Platform"/>
            <consortium name="The Broad Institute Genome Sequencing Center for Infectious Disease"/>
            <person name="Wu L."/>
            <person name="Ma J."/>
        </authorList>
    </citation>
    <scope>NUCLEOTIDE SEQUENCE [LARGE SCALE GENOMIC DNA]</scope>
    <source>
        <strain evidence="4">JCM 13595</strain>
    </source>
</reference>
<dbReference type="EMBL" id="BAAAMN010000067">
    <property type="protein sequence ID" value="GAA2045933.1"/>
    <property type="molecule type" value="Genomic_DNA"/>
</dbReference>
<protein>
    <recommendedName>
        <fullName evidence="2">HTH marR-type domain-containing protein</fullName>
    </recommendedName>
</protein>
<evidence type="ECO:0000259" key="2">
    <source>
        <dbReference type="PROSITE" id="PS50995"/>
    </source>
</evidence>
<dbReference type="InterPro" id="IPR036388">
    <property type="entry name" value="WH-like_DNA-bd_sf"/>
</dbReference>
<dbReference type="SMART" id="SM00347">
    <property type="entry name" value="HTH_MARR"/>
    <property type="match status" value="1"/>
</dbReference>
<dbReference type="Gene3D" id="1.10.10.10">
    <property type="entry name" value="Winged helix-like DNA-binding domain superfamily/Winged helix DNA-binding domain"/>
    <property type="match status" value="1"/>
</dbReference>
<proteinExistence type="predicted"/>
<accession>A0ABN2UY14</accession>
<dbReference type="InterPro" id="IPR036390">
    <property type="entry name" value="WH_DNA-bd_sf"/>
</dbReference>
<dbReference type="PRINTS" id="PR00598">
    <property type="entry name" value="HTHMARR"/>
</dbReference>
<gene>
    <name evidence="3" type="ORF">GCM10009720_28520</name>
</gene>
<evidence type="ECO:0000313" key="4">
    <source>
        <dbReference type="Proteomes" id="UP001501461"/>
    </source>
</evidence>
<dbReference type="InterPro" id="IPR039422">
    <property type="entry name" value="MarR/SlyA-like"/>
</dbReference>
<dbReference type="Pfam" id="PF12802">
    <property type="entry name" value="MarR_2"/>
    <property type="match status" value="1"/>
</dbReference>
<organism evidence="3 4">
    <name type="scientific">Yaniella flava</name>
    <dbReference type="NCBI Taxonomy" id="287930"/>
    <lineage>
        <taxon>Bacteria</taxon>
        <taxon>Bacillati</taxon>
        <taxon>Actinomycetota</taxon>
        <taxon>Actinomycetes</taxon>
        <taxon>Micrococcales</taxon>
        <taxon>Micrococcaceae</taxon>
        <taxon>Yaniella</taxon>
    </lineage>
</organism>
<feature type="domain" description="HTH marR-type" evidence="2">
    <location>
        <begin position="30"/>
        <end position="162"/>
    </location>
</feature>
<dbReference type="SUPFAM" id="SSF46785">
    <property type="entry name" value="Winged helix' DNA-binding domain"/>
    <property type="match status" value="1"/>
</dbReference>
<dbReference type="PANTHER" id="PTHR33164">
    <property type="entry name" value="TRANSCRIPTIONAL REGULATOR, MARR FAMILY"/>
    <property type="match status" value="1"/>
</dbReference>
<feature type="region of interest" description="Disordered" evidence="1">
    <location>
        <begin position="1"/>
        <end position="24"/>
    </location>
</feature>
<sequence length="164" mass="18040">MAFPSARRSGTEVGHRGASPLRAAQDSPLGSPLFFYLSQMEHVFRTELSAALTECELDLRQYSTLAFIADGHTPTQHELAQILHLDPSQVVTLSKSLEARGLLVRQTLPTDRRAKALGITEAGRAIYSDAVKSVRSIEESLTASLSRRDHNALKSFLERILPLS</sequence>
<dbReference type="PANTHER" id="PTHR33164:SF43">
    <property type="entry name" value="HTH-TYPE TRANSCRIPTIONAL REPRESSOR YETL"/>
    <property type="match status" value="1"/>
</dbReference>
<keyword evidence="4" id="KW-1185">Reference proteome</keyword>